<dbReference type="OrthoDB" id="6899345at2"/>
<dbReference type="PANTHER" id="PTHR47328:SF1">
    <property type="entry name" value="RUTC FAMILY PROTEIN YOAB"/>
    <property type="match status" value="1"/>
</dbReference>
<organism evidence="1 2">
    <name type="scientific">Thiothrix eikelboomii</name>
    <dbReference type="NCBI Taxonomy" id="92487"/>
    <lineage>
        <taxon>Bacteria</taxon>
        <taxon>Pseudomonadati</taxon>
        <taxon>Pseudomonadota</taxon>
        <taxon>Gammaproteobacteria</taxon>
        <taxon>Thiotrichales</taxon>
        <taxon>Thiotrichaceae</taxon>
        <taxon>Thiothrix</taxon>
    </lineage>
</organism>
<accession>A0A1T4XVF9</accession>
<dbReference type="EMBL" id="FUYB01000024">
    <property type="protein sequence ID" value="SKA93494.1"/>
    <property type="molecule type" value="Genomic_DNA"/>
</dbReference>
<dbReference type="InterPro" id="IPR006175">
    <property type="entry name" value="YjgF/YER057c/UK114"/>
</dbReference>
<keyword evidence="2" id="KW-1185">Reference proteome</keyword>
<dbReference type="AlphaFoldDB" id="A0A1T4XVF9"/>
<evidence type="ECO:0000313" key="1">
    <source>
        <dbReference type="EMBL" id="SKA93494.1"/>
    </source>
</evidence>
<proteinExistence type="predicted"/>
<reference evidence="1 2" key="1">
    <citation type="submission" date="2017-02" db="EMBL/GenBank/DDBJ databases">
        <authorList>
            <person name="Peterson S.W."/>
        </authorList>
    </citation>
    <scope>NUCLEOTIDE SEQUENCE [LARGE SCALE GENOMIC DNA]</scope>
    <source>
        <strain evidence="1 2">ATCC 49788</strain>
    </source>
</reference>
<dbReference type="STRING" id="92487.SAMN02745130_03520"/>
<dbReference type="InterPro" id="IPR035959">
    <property type="entry name" value="RutC-like_sf"/>
</dbReference>
<dbReference type="Proteomes" id="UP000190460">
    <property type="component" value="Unassembled WGS sequence"/>
</dbReference>
<evidence type="ECO:0000313" key="2">
    <source>
        <dbReference type="Proteomes" id="UP000190460"/>
    </source>
</evidence>
<protein>
    <submittedName>
        <fullName evidence="1">Enamine deaminase RidA, house cleaning of reactive enamine intermediates, YjgF/YER057c/UK114 family</fullName>
    </submittedName>
</protein>
<gene>
    <name evidence="1" type="ORF">SAMN02745130_03520</name>
</gene>
<dbReference type="PANTHER" id="PTHR47328">
    <property type="match status" value="1"/>
</dbReference>
<dbReference type="Gene3D" id="3.30.1330.40">
    <property type="entry name" value="RutC-like"/>
    <property type="match status" value="1"/>
</dbReference>
<dbReference type="Pfam" id="PF01042">
    <property type="entry name" value="Ribonuc_L-PSP"/>
    <property type="match status" value="1"/>
</dbReference>
<name>A0A1T4XVF9_9GAMM</name>
<dbReference type="InterPro" id="IPR035709">
    <property type="entry name" value="YoaB-like"/>
</dbReference>
<dbReference type="RefSeq" id="WP_078923959.1">
    <property type="nucleotide sequence ID" value="NZ_FUYB01000024.1"/>
</dbReference>
<sequence length="116" mass="12509">MIKRLHSGARMSQIVIHNQVVHLAGQVDETEQGGPADEQTRHILSQIDALLAEAGTNKSKLLTATIYLTNMKDFGLMNQAWEAWVDSANPPTRATVGGVQLAGDEFTVEIVVSAAL</sequence>
<dbReference type="SUPFAM" id="SSF55298">
    <property type="entry name" value="YjgF-like"/>
    <property type="match status" value="1"/>
</dbReference>
<dbReference type="CDD" id="cd06150">
    <property type="entry name" value="YjgF_YER057c_UK114_like_2"/>
    <property type="match status" value="1"/>
</dbReference>